<evidence type="ECO:0000259" key="3">
    <source>
        <dbReference type="Pfam" id="PF19040"/>
    </source>
</evidence>
<comment type="caution">
    <text evidence="4">The sequence shown here is derived from an EMBL/GenBank/DDBJ whole genome shotgun (WGS) entry which is preliminary data.</text>
</comment>
<feature type="transmembrane region" description="Helical" evidence="1">
    <location>
        <begin position="92"/>
        <end position="111"/>
    </location>
</feature>
<dbReference type="Proteomes" id="UP001144396">
    <property type="component" value="Unassembled WGS sequence"/>
</dbReference>
<dbReference type="PANTHER" id="PTHR23028:SF53">
    <property type="entry name" value="ACYL_TRANSF_3 DOMAIN-CONTAINING PROTEIN"/>
    <property type="match status" value="1"/>
</dbReference>
<sequence length="662" mass="71477">MWQNHPVMHPKPSPTAQHQHWFRDDITGLRALAIVPVVAFHAGVPGFDGGFTGVDVFFVISGYLITTLLLREIDRHGRIRLAHFWARRIRRLTPASVTMVIVTLVVGAMVLSPLDLSTLAGQSAAAATYTANIVFALDPSGYFAEDLGVPNPFLHTWSLAVEEQFYLVWPGLIGLAVLLARGRSVRVRLLVVFATVAALSLVASIVFTPTHPNAAFYLLPTRAWEFAVAGMLALVPAGRLGPAWLRATMVAVGLVTLAAVTVGFSEALAFPGWVAIVPVAATMLIIAGGRGPATWPSRLLALPPLRVIGELSYSWYLWHWPFLVLMTEVWGQAASVRGASAVLSLGVAYLSYKYIEHPMRFHPRLSASAVRTFAAGLTATACVIVASGIVFSSGERAQAENIEIVEAREADPEAGCAQSDTCILGDPQGDRTVVMYGDSHAGHWKEALDEAARLEQVRLVVRWRSSCPAVTVYIVNTSGRHDARCGAFRDHSVASIDEYDADAVLLSHAEGYLGRIRADDGSELSTADQLAAWERGYEEVLAVHSGRTIGVIRDNPRFDHDPNDCLAEQSAEACAVPRSTALEPIAELRALGTEVLAAHPIAVEFSSVDLMCDASTCQVSDGGLPIFRDYNHLARDWTLTQVPELRGLLRDLVGPADAPAAL</sequence>
<keyword evidence="5" id="KW-1185">Reference proteome</keyword>
<feature type="transmembrane region" description="Helical" evidence="1">
    <location>
        <begin position="187"/>
        <end position="208"/>
    </location>
</feature>
<evidence type="ECO:0000256" key="1">
    <source>
        <dbReference type="SAM" id="Phobius"/>
    </source>
</evidence>
<feature type="transmembrane region" description="Helical" evidence="1">
    <location>
        <begin position="164"/>
        <end position="180"/>
    </location>
</feature>
<dbReference type="Pfam" id="PF19040">
    <property type="entry name" value="SGNH"/>
    <property type="match status" value="1"/>
</dbReference>
<keyword evidence="1" id="KW-0812">Transmembrane</keyword>
<feature type="transmembrane region" description="Helical" evidence="1">
    <location>
        <begin position="373"/>
        <end position="391"/>
    </location>
</feature>
<keyword evidence="4" id="KW-0012">Acyltransferase</keyword>
<evidence type="ECO:0000313" key="4">
    <source>
        <dbReference type="EMBL" id="GLI28687.1"/>
    </source>
</evidence>
<evidence type="ECO:0000259" key="2">
    <source>
        <dbReference type="Pfam" id="PF01757"/>
    </source>
</evidence>
<dbReference type="PANTHER" id="PTHR23028">
    <property type="entry name" value="ACETYLTRANSFERASE"/>
    <property type="match status" value="1"/>
</dbReference>
<keyword evidence="1" id="KW-1133">Transmembrane helix</keyword>
<feature type="transmembrane region" description="Helical" evidence="1">
    <location>
        <begin position="270"/>
        <end position="287"/>
    </location>
</feature>
<evidence type="ECO:0000313" key="5">
    <source>
        <dbReference type="Proteomes" id="UP001144396"/>
    </source>
</evidence>
<proteinExistence type="predicted"/>
<dbReference type="Pfam" id="PF01757">
    <property type="entry name" value="Acyl_transf_3"/>
    <property type="match status" value="1"/>
</dbReference>
<dbReference type="InterPro" id="IPR050879">
    <property type="entry name" value="Acyltransferase_3"/>
</dbReference>
<dbReference type="GO" id="GO:0009103">
    <property type="term" value="P:lipopolysaccharide biosynthetic process"/>
    <property type="evidence" value="ECO:0007669"/>
    <property type="project" value="TreeGrafter"/>
</dbReference>
<dbReference type="InterPro" id="IPR043968">
    <property type="entry name" value="SGNH"/>
</dbReference>
<accession>A0A9W6D0Q7</accession>
<protein>
    <submittedName>
        <fullName evidence="4">Acyltransferase</fullName>
    </submittedName>
</protein>
<gene>
    <name evidence="4" type="ORF">ARHIZOSPH14_29290</name>
</gene>
<feature type="domain" description="Acyltransferase 3" evidence="2">
    <location>
        <begin position="25"/>
        <end position="350"/>
    </location>
</feature>
<dbReference type="AlphaFoldDB" id="A0A9W6D0Q7"/>
<feature type="transmembrane region" description="Helical" evidence="1">
    <location>
        <begin position="330"/>
        <end position="352"/>
    </location>
</feature>
<dbReference type="InterPro" id="IPR002656">
    <property type="entry name" value="Acyl_transf_3_dom"/>
</dbReference>
<organism evidence="4 5">
    <name type="scientific">Agromyces rhizosphaerae</name>
    <dbReference type="NCBI Taxonomy" id="88374"/>
    <lineage>
        <taxon>Bacteria</taxon>
        <taxon>Bacillati</taxon>
        <taxon>Actinomycetota</taxon>
        <taxon>Actinomycetes</taxon>
        <taxon>Micrococcales</taxon>
        <taxon>Microbacteriaceae</taxon>
        <taxon>Agromyces</taxon>
    </lineage>
</organism>
<feature type="transmembrane region" description="Helical" evidence="1">
    <location>
        <begin position="243"/>
        <end position="264"/>
    </location>
</feature>
<dbReference type="GO" id="GO:0016020">
    <property type="term" value="C:membrane"/>
    <property type="evidence" value="ECO:0007669"/>
    <property type="project" value="TreeGrafter"/>
</dbReference>
<keyword evidence="4" id="KW-0808">Transferase</keyword>
<keyword evidence="1" id="KW-0472">Membrane</keyword>
<feature type="domain" description="SGNH" evidence="3">
    <location>
        <begin position="418"/>
        <end position="634"/>
    </location>
</feature>
<dbReference type="GO" id="GO:0016747">
    <property type="term" value="F:acyltransferase activity, transferring groups other than amino-acyl groups"/>
    <property type="evidence" value="ECO:0007669"/>
    <property type="project" value="InterPro"/>
</dbReference>
<reference evidence="4" key="1">
    <citation type="submission" date="2022-12" db="EMBL/GenBank/DDBJ databases">
        <title>Reference genome sequencing for broad-spectrum identification of bacterial and archaeal isolates by mass spectrometry.</title>
        <authorList>
            <person name="Sekiguchi Y."/>
            <person name="Tourlousse D.M."/>
        </authorList>
    </citation>
    <scope>NUCLEOTIDE SEQUENCE</scope>
    <source>
        <strain evidence="4">14</strain>
    </source>
</reference>
<dbReference type="EMBL" id="BSDP01000001">
    <property type="protein sequence ID" value="GLI28687.1"/>
    <property type="molecule type" value="Genomic_DNA"/>
</dbReference>
<feature type="transmembrane region" description="Helical" evidence="1">
    <location>
        <begin position="50"/>
        <end position="71"/>
    </location>
</feature>
<name>A0A9W6D0Q7_9MICO</name>